<dbReference type="Proteomes" id="UP000452188">
    <property type="component" value="Unassembled WGS sequence"/>
</dbReference>
<gene>
    <name evidence="1" type="ORF">GIX79_08740</name>
</gene>
<organism evidence="1 2">
    <name type="scientific">Limosilactobacillus reuteri</name>
    <name type="common">Lactobacillus reuteri</name>
    <dbReference type="NCBI Taxonomy" id="1598"/>
    <lineage>
        <taxon>Bacteria</taxon>
        <taxon>Bacillati</taxon>
        <taxon>Bacillota</taxon>
        <taxon>Bacilli</taxon>
        <taxon>Lactobacillales</taxon>
        <taxon>Lactobacillaceae</taxon>
        <taxon>Limosilactobacillus</taxon>
    </lineage>
</organism>
<protein>
    <recommendedName>
        <fullName evidence="3">DUF3990 domain-containing protein</fullName>
    </recommendedName>
</protein>
<dbReference type="AlphaFoldDB" id="A0AAW9UDR1"/>
<proteinExistence type="predicted"/>
<evidence type="ECO:0000313" key="1">
    <source>
        <dbReference type="EMBL" id="MRG75828.1"/>
    </source>
</evidence>
<comment type="caution">
    <text evidence="1">The sequence shown here is derived from an EMBL/GenBank/DDBJ whole genome shotgun (WGS) entry which is preliminary data.</text>
</comment>
<name>A0AAW9UDR1_LIMRT</name>
<sequence length="192" mass="22310">MLYHSSTEKSINAILDNGIEEIKLPIIDSLTNGTAKGIGSYGVGFYGYLDDAKLSKYFFHHKLKNNKYRKAYTIRFNIRETKENVLNLVNDIDDMKFFNMFWSDEEVQDILKKLENEYSDGKYLKRLQGALIEYYILKLEDEQKMSHVKAVEGSSITRRDHNKEITIPDGIEYCIRDKSIVDSKSIKFVEGV</sequence>
<evidence type="ECO:0008006" key="3">
    <source>
        <dbReference type="Google" id="ProtNLM"/>
    </source>
</evidence>
<dbReference type="RefSeq" id="WP_019252765.1">
    <property type="nucleotide sequence ID" value="NZ_MWIJ01000034.1"/>
</dbReference>
<evidence type="ECO:0000313" key="2">
    <source>
        <dbReference type="Proteomes" id="UP000452188"/>
    </source>
</evidence>
<reference evidence="1 2" key="1">
    <citation type="submission" date="2019-11" db="EMBL/GenBank/DDBJ databases">
        <title>Draft genome sequence of 12 host-associated Lactobacillus reuteri rodent strains.</title>
        <authorList>
            <person name="Zhang S."/>
            <person name="Ozcam M."/>
            <person name="Van Pijkeren J.P."/>
        </authorList>
    </citation>
    <scope>NUCLEOTIDE SEQUENCE [LARGE SCALE GENOMIC DNA]</scope>
    <source>
        <strain evidence="1 2">6799jm-1</strain>
    </source>
</reference>
<accession>A0AAW9UDR1</accession>
<dbReference type="EMBL" id="WJMV01000036">
    <property type="protein sequence ID" value="MRG75828.1"/>
    <property type="molecule type" value="Genomic_DNA"/>
</dbReference>